<proteinExistence type="predicted"/>
<dbReference type="Gene3D" id="3.30.2310.20">
    <property type="entry name" value="RelE-like"/>
    <property type="match status" value="1"/>
</dbReference>
<keyword evidence="3" id="KW-1185">Reference proteome</keyword>
<name>A0A154WEH9_9PROT</name>
<dbReference type="InterPro" id="IPR035093">
    <property type="entry name" value="RelE/ParE_toxin_dom_sf"/>
</dbReference>
<gene>
    <name evidence="2" type="ORF">AUP43_17985</name>
</gene>
<dbReference type="Proteomes" id="UP000076400">
    <property type="component" value="Unassembled WGS sequence"/>
</dbReference>
<organism evidence="2 3">
    <name type="scientific">Oceanibaculum pacificum</name>
    <dbReference type="NCBI Taxonomy" id="580166"/>
    <lineage>
        <taxon>Bacteria</taxon>
        <taxon>Pseudomonadati</taxon>
        <taxon>Pseudomonadota</taxon>
        <taxon>Alphaproteobacteria</taxon>
        <taxon>Rhodospirillales</taxon>
        <taxon>Oceanibaculaceae</taxon>
        <taxon>Oceanibaculum</taxon>
    </lineage>
</organism>
<evidence type="ECO:0000313" key="2">
    <source>
        <dbReference type="EMBL" id="KZD11910.1"/>
    </source>
</evidence>
<protein>
    <submittedName>
        <fullName evidence="2">Plasmid stabilization protein</fullName>
    </submittedName>
</protein>
<dbReference type="AlphaFoldDB" id="A0A154WEH9"/>
<reference evidence="2 3" key="1">
    <citation type="submission" date="2015-12" db="EMBL/GenBank/DDBJ databases">
        <title>Genome sequence of Oceanibaculum pacificum MCCC 1A02656.</title>
        <authorList>
            <person name="Lu L."/>
            <person name="Lai Q."/>
            <person name="Shao Z."/>
            <person name="Qian P."/>
        </authorList>
    </citation>
    <scope>NUCLEOTIDE SEQUENCE [LARGE SCALE GENOMIC DNA]</scope>
    <source>
        <strain evidence="2 3">MCCC 1A02656</strain>
    </source>
</reference>
<accession>A0A154WEH9</accession>
<evidence type="ECO:0000256" key="1">
    <source>
        <dbReference type="ARBA" id="ARBA00022649"/>
    </source>
</evidence>
<dbReference type="InterPro" id="IPR007712">
    <property type="entry name" value="RelE/ParE_toxin"/>
</dbReference>
<sequence length="110" mass="13035">MVAIYVQQAASHRLDEIYRYTRSRWGADRADRYITGLFAAFEKIETHEVMSKPVSAQFGVVGYFFRYERHFVYWRRLSDGSIGIVTILHEKMHQIDRFREDFGLERPSPG</sequence>
<dbReference type="OrthoDB" id="7173315at2"/>
<evidence type="ECO:0000313" key="3">
    <source>
        <dbReference type="Proteomes" id="UP000076400"/>
    </source>
</evidence>
<comment type="caution">
    <text evidence="2">The sequence shown here is derived from an EMBL/GenBank/DDBJ whole genome shotgun (WGS) entry which is preliminary data.</text>
</comment>
<keyword evidence="1" id="KW-1277">Toxin-antitoxin system</keyword>
<dbReference type="STRING" id="580166.AUP43_17985"/>
<dbReference type="Pfam" id="PF05016">
    <property type="entry name" value="ParE_toxin"/>
    <property type="match status" value="1"/>
</dbReference>
<dbReference type="RefSeq" id="WP_067553539.1">
    <property type="nucleotide sequence ID" value="NZ_LPXN01000073.1"/>
</dbReference>
<dbReference type="EMBL" id="LPXN01000073">
    <property type="protein sequence ID" value="KZD11910.1"/>
    <property type="molecule type" value="Genomic_DNA"/>
</dbReference>